<dbReference type="InterPro" id="IPR015421">
    <property type="entry name" value="PyrdxlP-dep_Trfase_major"/>
</dbReference>
<dbReference type="InterPro" id="IPR049704">
    <property type="entry name" value="Aminotrans_3_PPA_site"/>
</dbReference>
<keyword evidence="9" id="KW-0808">Transferase</keyword>
<dbReference type="InterPro" id="IPR004636">
    <property type="entry name" value="AcOrn/SuccOrn_fam"/>
</dbReference>
<dbReference type="NCBIfam" id="NF002325">
    <property type="entry name" value="PRK01278.1"/>
    <property type="match status" value="1"/>
</dbReference>
<keyword evidence="10 11" id="KW-0663">Pyridoxal phosphate</keyword>
<dbReference type="EMBL" id="HE612871">
    <property type="protein sequence ID" value="CCE66310.1"/>
    <property type="molecule type" value="Genomic_DNA"/>
</dbReference>
<gene>
    <name evidence="12" type="primary">TPHA0P01520</name>
    <name evidence="12" type="ordered locus">TPHA_0P01520</name>
</gene>
<dbReference type="OMA" id="MVPGFKY"/>
<dbReference type="Pfam" id="PF00202">
    <property type="entry name" value="Aminotran_3"/>
    <property type="match status" value="1"/>
</dbReference>
<dbReference type="PIRSF" id="PIRSF000521">
    <property type="entry name" value="Transaminase_4ab_Lys_Orn"/>
    <property type="match status" value="1"/>
</dbReference>
<evidence type="ECO:0000256" key="7">
    <source>
        <dbReference type="ARBA" id="ARBA00022576"/>
    </source>
</evidence>
<dbReference type="EC" id="2.6.1.11" evidence="5"/>
<dbReference type="NCBIfam" id="TIGR00707">
    <property type="entry name" value="argD"/>
    <property type="match status" value="1"/>
</dbReference>
<organism evidence="12 13">
    <name type="scientific">Tetrapisispora phaffii (strain ATCC 24235 / CBS 4417 / NBRC 1672 / NRRL Y-8282 / UCD 70-5)</name>
    <name type="common">Yeast</name>
    <name type="synonym">Fabospora phaffii</name>
    <dbReference type="NCBI Taxonomy" id="1071381"/>
    <lineage>
        <taxon>Eukaryota</taxon>
        <taxon>Fungi</taxon>
        <taxon>Dikarya</taxon>
        <taxon>Ascomycota</taxon>
        <taxon>Saccharomycotina</taxon>
        <taxon>Saccharomycetes</taxon>
        <taxon>Saccharomycetales</taxon>
        <taxon>Saccharomycetaceae</taxon>
        <taxon>Tetrapisispora</taxon>
    </lineage>
</organism>
<dbReference type="GO" id="GO:0042802">
    <property type="term" value="F:identical protein binding"/>
    <property type="evidence" value="ECO:0007669"/>
    <property type="project" value="TreeGrafter"/>
</dbReference>
<dbReference type="PROSITE" id="PS00600">
    <property type="entry name" value="AA_TRANSFER_CLASS_3"/>
    <property type="match status" value="1"/>
</dbReference>
<dbReference type="PANTHER" id="PTHR11986">
    <property type="entry name" value="AMINOTRANSFERASE CLASS III"/>
    <property type="match status" value="1"/>
</dbReference>
<evidence type="ECO:0000256" key="4">
    <source>
        <dbReference type="ARBA" id="ARBA00008954"/>
    </source>
</evidence>
<dbReference type="AlphaFoldDB" id="G8C2D2"/>
<keyword evidence="7" id="KW-0032">Aminotransferase</keyword>
<dbReference type="HOGENOM" id="CLU_016922_10_1_1"/>
<dbReference type="PANTHER" id="PTHR11986:SF79">
    <property type="entry name" value="ACETYLORNITHINE AMINOTRANSFERASE, MITOCHONDRIAL"/>
    <property type="match status" value="1"/>
</dbReference>
<dbReference type="InterPro" id="IPR015424">
    <property type="entry name" value="PyrdxlP-dep_Trfase"/>
</dbReference>
<dbReference type="KEGG" id="tpf:TPHA_0P01520"/>
<dbReference type="UniPathway" id="UPA00068">
    <property type="reaction ID" value="UER00109"/>
</dbReference>
<protein>
    <recommendedName>
        <fullName evidence="6">Acetylornithine aminotransferase, mitochondrial</fullName>
        <ecNumber evidence="5">2.6.1.11</ecNumber>
    </recommendedName>
</protein>
<accession>G8C2D2</accession>
<evidence type="ECO:0000256" key="11">
    <source>
        <dbReference type="RuleBase" id="RU003560"/>
    </source>
</evidence>
<dbReference type="STRING" id="1071381.G8C2D2"/>
<name>G8C2D2_TETPH</name>
<dbReference type="GO" id="GO:0003992">
    <property type="term" value="F:N2-acetyl-L-ornithine:2-oxoglutarate 5-aminotransferase activity"/>
    <property type="evidence" value="ECO:0007669"/>
    <property type="project" value="UniProtKB-EC"/>
</dbReference>
<keyword evidence="8" id="KW-0028">Amino-acid biosynthesis</keyword>
<dbReference type="FunFam" id="3.40.640.10:FF:000004">
    <property type="entry name" value="Acetylornithine aminotransferase"/>
    <property type="match status" value="1"/>
</dbReference>
<dbReference type="SUPFAM" id="SSF53383">
    <property type="entry name" value="PLP-dependent transferases"/>
    <property type="match status" value="1"/>
</dbReference>
<dbReference type="RefSeq" id="XP_003688744.1">
    <property type="nucleotide sequence ID" value="XM_003688696.1"/>
</dbReference>
<evidence type="ECO:0000256" key="10">
    <source>
        <dbReference type="ARBA" id="ARBA00022898"/>
    </source>
</evidence>
<dbReference type="OrthoDB" id="5419315at2759"/>
<keyword evidence="13" id="KW-1185">Reference proteome</keyword>
<evidence type="ECO:0000256" key="9">
    <source>
        <dbReference type="ARBA" id="ARBA00022679"/>
    </source>
</evidence>
<comment type="similarity">
    <text evidence="4 11">Belongs to the class-III pyridoxal-phosphate-dependent aminotransferase family.</text>
</comment>
<comment type="subcellular location">
    <subcellularLocation>
        <location evidence="2">Mitochondrion</location>
    </subcellularLocation>
</comment>
<comment type="pathway">
    <text evidence="3">Amino-acid biosynthesis; L-arginine biosynthesis; N(2)-acetyl-L-ornithine from L-glutamate: step 4/4.</text>
</comment>
<dbReference type="Gene3D" id="3.40.640.10">
    <property type="entry name" value="Type I PLP-dependent aspartate aminotransferase-like (Major domain)"/>
    <property type="match status" value="1"/>
</dbReference>
<dbReference type="InterPro" id="IPR015422">
    <property type="entry name" value="PyrdxlP-dep_Trfase_small"/>
</dbReference>
<dbReference type="HAMAP" id="MF_01107">
    <property type="entry name" value="ArgD_aminotrans_3"/>
    <property type="match status" value="1"/>
</dbReference>
<evidence type="ECO:0000256" key="1">
    <source>
        <dbReference type="ARBA" id="ARBA00001933"/>
    </source>
</evidence>
<dbReference type="GO" id="GO:0005759">
    <property type="term" value="C:mitochondrial matrix"/>
    <property type="evidence" value="ECO:0007669"/>
    <property type="project" value="EnsemblFungi"/>
</dbReference>
<dbReference type="Proteomes" id="UP000005666">
    <property type="component" value="Chromosome 16"/>
</dbReference>
<evidence type="ECO:0000256" key="8">
    <source>
        <dbReference type="ARBA" id="ARBA00022605"/>
    </source>
</evidence>
<dbReference type="GeneID" id="11530894"/>
<comment type="cofactor">
    <cofactor evidence="1">
        <name>pyridoxal 5'-phosphate</name>
        <dbReference type="ChEBI" id="CHEBI:597326"/>
    </cofactor>
</comment>
<evidence type="ECO:0000256" key="5">
    <source>
        <dbReference type="ARBA" id="ARBA00012919"/>
    </source>
</evidence>
<dbReference type="InterPro" id="IPR005814">
    <property type="entry name" value="Aminotrans_3"/>
</dbReference>
<reference evidence="12 13" key="1">
    <citation type="journal article" date="2011" name="Proc. Natl. Acad. Sci. U.S.A.">
        <title>Evolutionary erosion of yeast sex chromosomes by mating-type switching accidents.</title>
        <authorList>
            <person name="Gordon J.L."/>
            <person name="Armisen D."/>
            <person name="Proux-Wera E."/>
            <person name="Oheigeartaigh S.S."/>
            <person name="Byrne K.P."/>
            <person name="Wolfe K.H."/>
        </authorList>
    </citation>
    <scope>NUCLEOTIDE SEQUENCE [LARGE SCALE GENOMIC DNA]</scope>
    <source>
        <strain evidence="13">ATCC 24235 / CBS 4417 / NBRC 1672 / NRRL Y-8282 / UCD 70-5</strain>
    </source>
</reference>
<sequence>MLKRCFGSQSVQSVSGVGRKAFQVTTYARADDLVISRGVNARLFDDVNGKSYIDFTAGIAVTSIGHSNAGVAGVLAEQSQRLLHSSNLYYNEECLGLSQKLVQLTRQFGGQHDASKVFFCNSGTEANEAALKFAKKYGVSQNKNKQGIVAFKNSFHGRTMGALSATYNSKYREPFGDLVPHFRFLDLNAKLTYLQDYIHQNRDSLAGLIVEPIQGEGGIFPVPTETLLGLKKICSASNVVVIYDEIQCGLGRSGKLWAHSYLPKEAHPDMFTVAKALGNGFPIAATVVNEKINNALQVGDHGTTFGGNPLGCAVSNYVLEQIANPQFLENVNKKHGLFIERLSKLKQKYPAQINEIRGKGLMIGVEFNESPAEIVKKCRERGLLVITAGKTTVRFVPALTIEDDVISEGLEIFENSVDEILAKK</sequence>
<dbReference type="CDD" id="cd00610">
    <property type="entry name" value="OAT_like"/>
    <property type="match status" value="1"/>
</dbReference>
<dbReference type="GO" id="GO:0030170">
    <property type="term" value="F:pyridoxal phosphate binding"/>
    <property type="evidence" value="ECO:0007669"/>
    <property type="project" value="InterPro"/>
</dbReference>
<dbReference type="eggNOG" id="KOG1401">
    <property type="taxonomic scope" value="Eukaryota"/>
</dbReference>
<dbReference type="Gene3D" id="3.90.1150.10">
    <property type="entry name" value="Aspartate Aminotransferase, domain 1"/>
    <property type="match status" value="1"/>
</dbReference>
<evidence type="ECO:0000256" key="2">
    <source>
        <dbReference type="ARBA" id="ARBA00004173"/>
    </source>
</evidence>
<evidence type="ECO:0000256" key="3">
    <source>
        <dbReference type="ARBA" id="ARBA00005024"/>
    </source>
</evidence>
<evidence type="ECO:0000256" key="6">
    <source>
        <dbReference type="ARBA" id="ARBA00021753"/>
    </source>
</evidence>
<dbReference type="GO" id="GO:0006526">
    <property type="term" value="P:L-arginine biosynthetic process"/>
    <property type="evidence" value="ECO:0007669"/>
    <property type="project" value="UniProtKB-UniPathway"/>
</dbReference>
<dbReference type="InterPro" id="IPR050103">
    <property type="entry name" value="Class-III_PLP-dep_AT"/>
</dbReference>
<proteinExistence type="inferred from homology"/>
<evidence type="ECO:0000313" key="13">
    <source>
        <dbReference type="Proteomes" id="UP000005666"/>
    </source>
</evidence>
<evidence type="ECO:0000313" key="12">
    <source>
        <dbReference type="EMBL" id="CCE66310.1"/>
    </source>
</evidence>